<sequence>MRIATTESDTVRPAMRPVRLYDLGDEACWLLATRVVGCAVGSVVRIELGSRLLLDIVTFWSAVVVVDVVLEVWLSEVVSASVVVDDHGVVVLPMDVVLPRSVVSGASVIVGWADETGGENVSEDVHDALVEFQPTDEVALQLVVPSLPVRLDWDDDDDDHVPVGTVVVHVDDEDDTKVLFSAILESVGRDGARRWRDHQMGRYEPIWTEARGRTASAGDEEEVTCTLIVGLDAYAV</sequence>
<dbReference type="Proteomes" id="UP000268535">
    <property type="component" value="Unassembled WGS sequence"/>
</dbReference>
<protein>
    <submittedName>
        <fullName evidence="1">Uncharacterized protein</fullName>
    </submittedName>
</protein>
<proteinExistence type="predicted"/>
<dbReference type="EMBL" id="ML010549">
    <property type="protein sequence ID" value="RKO95986.1"/>
    <property type="molecule type" value="Genomic_DNA"/>
</dbReference>
<name>A0A4P9WXI3_9FUNG</name>
<accession>A0A4P9WXI3</accession>
<evidence type="ECO:0000313" key="2">
    <source>
        <dbReference type="Proteomes" id="UP000268535"/>
    </source>
</evidence>
<evidence type="ECO:0000313" key="1">
    <source>
        <dbReference type="EMBL" id="RKO95986.1"/>
    </source>
</evidence>
<reference evidence="2" key="1">
    <citation type="journal article" date="2018" name="Nat. Microbiol.">
        <title>Leveraging single-cell genomics to expand the fungal tree of life.</title>
        <authorList>
            <person name="Ahrendt S.R."/>
            <person name="Quandt C.A."/>
            <person name="Ciobanu D."/>
            <person name="Clum A."/>
            <person name="Salamov A."/>
            <person name="Andreopoulos B."/>
            <person name="Cheng J.F."/>
            <person name="Woyke T."/>
            <person name="Pelin A."/>
            <person name="Henrissat B."/>
            <person name="Reynolds N.K."/>
            <person name="Benny G.L."/>
            <person name="Smith M.E."/>
            <person name="James T.Y."/>
            <person name="Grigoriev I.V."/>
        </authorList>
    </citation>
    <scope>NUCLEOTIDE SEQUENCE [LARGE SCALE GENOMIC DNA]</scope>
    <source>
        <strain evidence="2">ATCC 52028</strain>
    </source>
</reference>
<organism evidence="1 2">
    <name type="scientific">Caulochytrium protostelioides</name>
    <dbReference type="NCBI Taxonomy" id="1555241"/>
    <lineage>
        <taxon>Eukaryota</taxon>
        <taxon>Fungi</taxon>
        <taxon>Fungi incertae sedis</taxon>
        <taxon>Chytridiomycota</taxon>
        <taxon>Chytridiomycota incertae sedis</taxon>
        <taxon>Chytridiomycetes</taxon>
        <taxon>Caulochytriales</taxon>
        <taxon>Caulochytriaceae</taxon>
        <taxon>Caulochytrium</taxon>
    </lineage>
</organism>
<gene>
    <name evidence="1" type="ORF">CAUPRSCDRAFT_12310</name>
</gene>
<dbReference type="AlphaFoldDB" id="A0A4P9WXI3"/>